<sequence length="186" mass="20389">MDDLKKRLAFSSRTIQFQAICRLEQDIAKKRPQIKCITVSTPEVPELTVLLETLGGGDACLSELAGSVIARLVETDSLELTFAINSVLNLVPSAKSILGVIKTVFDLLTLQALALQAASGDYKCPYNLRSPPHPLISVLVNRPDSWHLIVDKMAALLKDSGDSRVSVKLIRPFVMFLFLEPQQSAT</sequence>
<dbReference type="GeneID" id="101859070"/>
<gene>
    <name evidence="2" type="primary">LOC101859070</name>
</gene>
<proteinExistence type="predicted"/>
<protein>
    <submittedName>
        <fullName evidence="2">Focadhesin</fullName>
    </submittedName>
</protein>
<dbReference type="Proteomes" id="UP000694888">
    <property type="component" value="Unplaced"/>
</dbReference>
<name>A0ABM1A854_APLCA</name>
<accession>A0ABM1A854</accession>
<evidence type="ECO:0000313" key="1">
    <source>
        <dbReference type="Proteomes" id="UP000694888"/>
    </source>
</evidence>
<keyword evidence="1" id="KW-1185">Reference proteome</keyword>
<dbReference type="PANTHER" id="PTHR16212:SF4">
    <property type="entry name" value="FOCADHESIN"/>
    <property type="match status" value="1"/>
</dbReference>
<organism evidence="1 2">
    <name type="scientific">Aplysia californica</name>
    <name type="common">California sea hare</name>
    <dbReference type="NCBI Taxonomy" id="6500"/>
    <lineage>
        <taxon>Eukaryota</taxon>
        <taxon>Metazoa</taxon>
        <taxon>Spiralia</taxon>
        <taxon>Lophotrochozoa</taxon>
        <taxon>Mollusca</taxon>
        <taxon>Gastropoda</taxon>
        <taxon>Heterobranchia</taxon>
        <taxon>Euthyneura</taxon>
        <taxon>Tectipleura</taxon>
        <taxon>Aplysiida</taxon>
        <taxon>Aplysioidea</taxon>
        <taxon>Aplysiidae</taxon>
        <taxon>Aplysia</taxon>
    </lineage>
</organism>
<dbReference type="PANTHER" id="PTHR16212">
    <property type="entry name" value="FOCADHESIN FAMILY MEMBER"/>
    <property type="match status" value="1"/>
</dbReference>
<dbReference type="RefSeq" id="XP_012942665.1">
    <property type="nucleotide sequence ID" value="XM_013087211.2"/>
</dbReference>
<dbReference type="InterPro" id="IPR045163">
    <property type="entry name" value="Focadhesin/RST1"/>
</dbReference>
<feature type="non-terminal residue" evidence="2">
    <location>
        <position position="186"/>
    </location>
</feature>
<evidence type="ECO:0000313" key="2">
    <source>
        <dbReference type="RefSeq" id="XP_012942665.1"/>
    </source>
</evidence>
<reference evidence="2" key="1">
    <citation type="submission" date="2025-08" db="UniProtKB">
        <authorList>
            <consortium name="RefSeq"/>
        </authorList>
    </citation>
    <scope>IDENTIFICATION</scope>
</reference>